<proteinExistence type="predicted"/>
<keyword evidence="1" id="KW-0812">Transmembrane</keyword>
<organism evidence="3 4">
    <name type="scientific">Candidatus Methanoplasma termitum</name>
    <dbReference type="NCBI Taxonomy" id="1577791"/>
    <lineage>
        <taxon>Archaea</taxon>
        <taxon>Methanobacteriati</taxon>
        <taxon>Thermoplasmatota</taxon>
        <taxon>Thermoplasmata</taxon>
        <taxon>Methanomassiliicoccales</taxon>
        <taxon>Methanomassiliicoccaceae</taxon>
        <taxon>Candidatus Methanoplasma</taxon>
    </lineage>
</organism>
<dbReference type="Pfam" id="PF18998">
    <property type="entry name" value="Flg_new_2"/>
    <property type="match status" value="3"/>
</dbReference>
<name>A0A0A7LD94_9ARCH</name>
<evidence type="ECO:0000313" key="3">
    <source>
        <dbReference type="EMBL" id="AIZ57100.1"/>
    </source>
</evidence>
<dbReference type="Proteomes" id="UP000030787">
    <property type="component" value="Chromosome"/>
</dbReference>
<dbReference type="Gene3D" id="2.160.20.110">
    <property type="match status" value="1"/>
</dbReference>
<dbReference type="InterPro" id="IPR044060">
    <property type="entry name" value="Bacterial_rp_domain"/>
</dbReference>
<feature type="transmembrane region" description="Helical" evidence="1">
    <location>
        <begin position="2270"/>
        <end position="2289"/>
    </location>
</feature>
<dbReference type="EMBL" id="CP010070">
    <property type="protein sequence ID" value="AIZ57100.1"/>
    <property type="molecule type" value="Genomic_DNA"/>
</dbReference>
<dbReference type="KEGG" id="mear:Mpt1_c12380"/>
<keyword evidence="4" id="KW-1185">Reference proteome</keyword>
<gene>
    <name evidence="3" type="ORF">Mpt1_c12380</name>
</gene>
<dbReference type="OrthoDB" id="308501at2157"/>
<feature type="domain" description="Bacterial repeat" evidence="2">
    <location>
        <begin position="1845"/>
        <end position="1894"/>
    </location>
</feature>
<dbReference type="RefSeq" id="WP_048113141.1">
    <property type="nucleotide sequence ID" value="NZ_CP010070.1"/>
</dbReference>
<dbReference type="Gene3D" id="2.60.40.2700">
    <property type="match status" value="1"/>
</dbReference>
<feature type="domain" description="Bacterial repeat" evidence="2">
    <location>
        <begin position="2023"/>
        <end position="2083"/>
    </location>
</feature>
<dbReference type="HOGENOM" id="CLU_229458_0_0_2"/>
<keyword evidence="1" id="KW-0472">Membrane</keyword>
<sequence>MMERSRLALLAVSVLLIAAIIPIELNGHGSTSYGAQVGTPIKTPQDLQNISSNLNGTYYLANDIFFGPGDDLNGGYDVDIVAYFDGSTNLTVTLTFHDPGVSVASGSVGVNSQMGSFVGNTATLNTVMTGDYTLMIGGMLNTGGPQEPFALARYTTFPAGVAGNVLNLTFNSNGNFTPIGTASTPFSGKFDGDSHSIYGLDAAVYNPTLAVSGLFAYASSTATISNVGTVLDRNGEGWSFAASQVLAYSGGIVGVSLGSTITNCHNSIFVSMADNGAGMGCAGGIIGTDSTGTASTPSSTITDNWNGGRVVALTANGTNVAGGGIIGCTRFSSISGCNNSGHVFCVSNAAGTGQDMIYTGGIAGYVNPRVSPFTIDNSFNTGFVTGKSTYRDTRVGGIVGFMEMDGVAATASITIYRCYNSGYLDNQFFLVGGNNGSTQVGGIVGEIASTSKNVRPTPLIQQCYNAGDIYANSQFNIYAGGIVGELDYTSCRIMDCYNTGHITSTGTSAANERATGGMVGTATGSTSNLIMSNCYNIGTLTTTGPSSSSGGMIGLNSATVNNGTTFFSCYSLDTASATLYTNVAGVTIHPDPGTPNPAKNATYVQTSARYNTTQMRPYLVNALAPIPGNSIYFTGTWTGATNGAGTVSGWNFNSIWTITDGTGGGPILNDGYPILQAFVQTVSLDTNPDSPTNMNISIDPNSNYYNQIDPQYAQYQVVGGQVTFWVDSALTPATLGQTPQYQWQVSTDGGSSWTNIPGAVDARFTLSPVIGTDSGNMYHAVVTAPGLSGSVTSDPNTLYVLATVSVLGPAALEVDTGFIGEGEVAVDPDKAVYGEIPQTMVLSTMDGSDLPVNVAVIMGGRKLLNSEFTYDNSTGDVDISILVDGDVVIAAFYEVTFSVTDNITMTIDSTISATGNDVIIIDAGTVAVQYGSDVVITVTPGDPGGDYGYRIAWTVNTVPDSEVSNTLTLTNVTEVTDVSADLTWTAGTYMVNIDATLDGMAWNDGSEPIFTLVFASNGLNTFLNGTALLNGTYSIYANGFDTGQTITVSGAAVNRTLDYFTLTYAVSESGVTMTSASTIALNPAADGAKVITLGTGSAAVLDGNNVTIAVTPGTPSGDYSHTTAWTVTPVPNAATTDSITLTISATTSASAALTWTENTYAVTVSATLDGSSWTVPTFTLVSGSSTFANGTALPNGTYSIYANGFDTGQTITVSGAAVNRTLDYFTLTYAVSESGVTMTSASTIALNPAADGAKVITLGTGSAAVLDGNNVTIAVTPGTPSGDYSHTTAWTVTPVPNAATTDSITLTISATTSASAALTWTENTYAVTVSATLDGSSWTVPTFTLVSGSSTFANGTALPNGTYSIYANGFDTGQTITVSGAAVNRTLDYFTLTYAVSESGVTMTSASTIALNPAADGAKVITLGTGSAAVLDGNNVTIAVTPGTPSGDYSHTTAWTVTPVPNAATTDSITLTISATTSASAALTWTENTYAVTVSATLDGSSWTVPTFTLVSGSSTFANGTALPNGTYSIYANGFDTGQTITVSGAAVNRTLDYFTLTYAVSESGVTMTSASTIALNPAADGAKVITLGTGSAAVLDGNNVTIAVTPGTPSGDYSHTTAWTVTPVPNAATTDSITLTISATTSASAALTWTENTYAVTVSATLDGSSWTVPTFTLVSGSSTFANGTALPNGTYSIYANGVDTSVTVTVNGAPVNKTLVYYSVTAVGSLSVIPNVAIENTTPTFTITSTGNLPTGVSIMMNGTVLSLGTDFTYDDTTGDITMITPVNGSIVITGDLRLTFTFPNGGMGSVTVYDSVGVPFPVYDKYGNPKGTDANADGDYVVVPANDNNVRILATPDSGYVFIAWGSNDPAVDGIINSEWTLTVTDDTQISALFMKLSDTYRLEVDATSGGSVDLTYSFNDGMGIRALSGWVGAGGYGIFNIPNGETVDLTAVPDASAGYAFVFWSGLLSTGSSSVSVSSGGTLTADFRQEIVTYQLTIETGPGGTVTYSYEDPVTHEIVTGTVGDGSVGASETINVPDGATVTLTPNPGIGYKFTRWQGDITGNAPSVTISSAGTVMAVFEQTQTGPKFYFITATADSGSTITPSGKVKVQQGENQTFTFKAKEGYKITEVLIDGLYSLTQTEINNGSYTFTNVMSNHTIQVKSVASGPGENDITLTIDIVQGDGYAEYSVNGGNFIRYTEPVTLQVGDDLVVRAFAADGYKFAKWETPNVETSSVLTFNDLGSSLHLKLYFTTSGPGDIGGHNNFDWRIIVPLIIIALLLLLFFLLWVRSGLFLLVTMGGEATKDAAITFRVDNDDGKTKNGIKPSNSRGKLRIPAKKDSTVTITMAAKDGRIAVGLPLMVSMENRREHREIVLK</sequence>
<accession>A0A0A7LD94</accession>
<dbReference type="GeneID" id="24818899"/>
<evidence type="ECO:0000313" key="4">
    <source>
        <dbReference type="Proteomes" id="UP000030787"/>
    </source>
</evidence>
<evidence type="ECO:0000259" key="2">
    <source>
        <dbReference type="Pfam" id="PF18998"/>
    </source>
</evidence>
<reference evidence="3 4" key="1">
    <citation type="journal article" date="2014" name="Appl. Environ. Microbiol.">
        <title>Comparative Genome Analysis of 'Candidatus Methanoplasma termitum' Indicates a New Mode of Energy Metabolism in the Seventh Order of Methanogens.</title>
        <authorList>
            <person name="Lang K."/>
            <person name="Schuldes J."/>
            <person name="Klingl A."/>
            <person name="Poehlein A."/>
            <person name="Daniel R."/>
            <person name="Brune A."/>
        </authorList>
    </citation>
    <scope>NUCLEOTIDE SEQUENCE [LARGE SCALE GENOMIC DNA]</scope>
    <source>
        <strain evidence="4">Mpt1</strain>
    </source>
</reference>
<evidence type="ECO:0000256" key="1">
    <source>
        <dbReference type="SAM" id="Phobius"/>
    </source>
</evidence>
<feature type="domain" description="Bacterial repeat" evidence="2">
    <location>
        <begin position="1943"/>
        <end position="1989"/>
    </location>
</feature>
<keyword evidence="1" id="KW-1133">Transmembrane helix</keyword>
<protein>
    <recommendedName>
        <fullName evidence="2">Bacterial repeat domain-containing protein</fullName>
    </recommendedName>
</protein>